<organism evidence="2">
    <name type="scientific">uncultured Thermomicrobiales bacterium</name>
    <dbReference type="NCBI Taxonomy" id="1645740"/>
    <lineage>
        <taxon>Bacteria</taxon>
        <taxon>Pseudomonadati</taxon>
        <taxon>Thermomicrobiota</taxon>
        <taxon>Thermomicrobia</taxon>
        <taxon>Thermomicrobiales</taxon>
        <taxon>environmental samples</taxon>
    </lineage>
</organism>
<feature type="region of interest" description="Disordered" evidence="1">
    <location>
        <begin position="138"/>
        <end position="200"/>
    </location>
</feature>
<dbReference type="EC" id="3.1.3.15" evidence="2"/>
<reference evidence="2" key="1">
    <citation type="submission" date="2020-02" db="EMBL/GenBank/DDBJ databases">
        <authorList>
            <person name="Meier V. D."/>
        </authorList>
    </citation>
    <scope>NUCLEOTIDE SEQUENCE</scope>
    <source>
        <strain evidence="2">AVDCRST_MAG88</strain>
    </source>
</reference>
<gene>
    <name evidence="2" type="ORF">AVDCRST_MAG88-3191</name>
</gene>
<dbReference type="EMBL" id="CADCWM010000770">
    <property type="protein sequence ID" value="CAA9579822.1"/>
    <property type="molecule type" value="Genomic_DNA"/>
</dbReference>
<feature type="compositionally biased region" description="Gly residues" evidence="1">
    <location>
        <begin position="63"/>
        <end position="72"/>
    </location>
</feature>
<name>A0A6J4VLX4_9BACT</name>
<feature type="compositionally biased region" description="Basic residues" evidence="1">
    <location>
        <begin position="191"/>
        <end position="200"/>
    </location>
</feature>
<protein>
    <submittedName>
        <fullName evidence="2">Histidinol-phosphatase</fullName>
        <ecNumber evidence="2">3.1.3.15</ecNumber>
    </submittedName>
</protein>
<dbReference type="AlphaFoldDB" id="A0A6J4VLX4"/>
<feature type="region of interest" description="Disordered" evidence="1">
    <location>
        <begin position="1"/>
        <end position="124"/>
    </location>
</feature>
<feature type="non-terminal residue" evidence="2">
    <location>
        <position position="200"/>
    </location>
</feature>
<evidence type="ECO:0000256" key="1">
    <source>
        <dbReference type="SAM" id="MobiDB-lite"/>
    </source>
</evidence>
<keyword evidence="2" id="KW-0378">Hydrolase</keyword>
<proteinExistence type="predicted"/>
<dbReference type="GO" id="GO:0004401">
    <property type="term" value="F:histidinol-phosphatase activity"/>
    <property type="evidence" value="ECO:0007669"/>
    <property type="project" value="UniProtKB-EC"/>
</dbReference>
<feature type="compositionally biased region" description="Basic and acidic residues" evidence="1">
    <location>
        <begin position="169"/>
        <end position="178"/>
    </location>
</feature>
<accession>A0A6J4VLX4</accession>
<feature type="non-terminal residue" evidence="2">
    <location>
        <position position="1"/>
    </location>
</feature>
<sequence>VHPTGRLPHPQPLVRWAGRDRGRGRGGAPGRAAPDRHLQPRPRPLRHALCPAARPARRLPDGGAAGARGLPGAGRSPAGARTRRHARPGRVQPRSGEHPAPRLLHRLGPLSRGGRRGTRLAAGRDRGTLRRAPARTLRGRRPAPRRGLLWPGRRAGRVSGRRDRRAPRPRREALERRRPLLQRGRALVSGHGRRCAARAR</sequence>
<evidence type="ECO:0000313" key="2">
    <source>
        <dbReference type="EMBL" id="CAA9579822.1"/>
    </source>
</evidence>